<gene>
    <name evidence="7" type="ORF">QWY13_15835</name>
</gene>
<organism evidence="7 8">
    <name type="scientific">Planococcus shenhongbingii</name>
    <dbReference type="NCBI Taxonomy" id="3058398"/>
    <lineage>
        <taxon>Bacteria</taxon>
        <taxon>Bacillati</taxon>
        <taxon>Bacillota</taxon>
        <taxon>Bacilli</taxon>
        <taxon>Bacillales</taxon>
        <taxon>Caryophanaceae</taxon>
        <taxon>Planococcus</taxon>
    </lineage>
</organism>
<comment type="subcellular location">
    <subcellularLocation>
        <location evidence="1">Membrane</location>
        <topology evidence="1">Multi-pass membrane protein</topology>
    </subcellularLocation>
</comment>
<evidence type="ECO:0000256" key="4">
    <source>
        <dbReference type="ARBA" id="ARBA00023136"/>
    </source>
</evidence>
<evidence type="ECO:0000256" key="2">
    <source>
        <dbReference type="ARBA" id="ARBA00022692"/>
    </source>
</evidence>
<feature type="domain" description="Yip1" evidence="6">
    <location>
        <begin position="19"/>
        <end position="204"/>
    </location>
</feature>
<feature type="transmembrane region" description="Helical" evidence="5">
    <location>
        <begin position="191"/>
        <end position="217"/>
    </location>
</feature>
<dbReference type="RefSeq" id="WP_301857293.1">
    <property type="nucleotide sequence ID" value="NZ_JAUJWU010000005.1"/>
</dbReference>
<keyword evidence="2 5" id="KW-0812">Transmembrane</keyword>
<evidence type="ECO:0000256" key="5">
    <source>
        <dbReference type="SAM" id="Phobius"/>
    </source>
</evidence>
<dbReference type="Pfam" id="PF04893">
    <property type="entry name" value="Yip1"/>
    <property type="match status" value="1"/>
</dbReference>
<feature type="transmembrane region" description="Helical" evidence="5">
    <location>
        <begin position="69"/>
        <end position="95"/>
    </location>
</feature>
<keyword evidence="3 5" id="KW-1133">Transmembrane helix</keyword>
<feature type="transmembrane region" description="Helical" evidence="5">
    <location>
        <begin position="149"/>
        <end position="170"/>
    </location>
</feature>
<sequence length="218" mass="23735">MVHLKEKTAYGKVNPFTAIWLKTRETVRYVIEEKSMGYVILLMLLSGISSGLVGAFNTELNELMPVWGIILGSIIAAPIFILLIFAIMAGIYLVAGKIFKGVGTYQDLFKATGAATIPQIWLIPVYLIWMLAAPETYFAQPNGMQGDGGGLILTIFGSVLITVVTIWSIFINSKAIGEAHRISSWKGFFTIMIPSLIIGVIIAVIAIVLAILFFSFAA</sequence>
<proteinExistence type="predicted"/>
<evidence type="ECO:0000259" key="6">
    <source>
        <dbReference type="Pfam" id="PF04893"/>
    </source>
</evidence>
<dbReference type="InterPro" id="IPR006977">
    <property type="entry name" value="Yip1_dom"/>
</dbReference>
<protein>
    <submittedName>
        <fullName evidence="7">YIP1 family protein</fullName>
    </submittedName>
</protein>
<keyword evidence="4 5" id="KW-0472">Membrane</keyword>
<keyword evidence="8" id="KW-1185">Reference proteome</keyword>
<accession>A0ABT8NH40</accession>
<comment type="caution">
    <text evidence="7">The sequence shown here is derived from an EMBL/GenBank/DDBJ whole genome shotgun (WGS) entry which is preliminary data.</text>
</comment>
<dbReference type="Proteomes" id="UP001172142">
    <property type="component" value="Unassembled WGS sequence"/>
</dbReference>
<evidence type="ECO:0000313" key="7">
    <source>
        <dbReference type="EMBL" id="MDN7246952.1"/>
    </source>
</evidence>
<reference evidence="7 8" key="1">
    <citation type="submission" date="2023-07" db="EMBL/GenBank/DDBJ databases">
        <title>Novel species in genus Planococcus.</title>
        <authorList>
            <person name="Ning S."/>
        </authorList>
    </citation>
    <scope>NUCLEOTIDE SEQUENCE [LARGE SCALE GENOMIC DNA]</scope>
    <source>
        <strain evidence="7 8">N017</strain>
    </source>
</reference>
<evidence type="ECO:0000256" key="3">
    <source>
        <dbReference type="ARBA" id="ARBA00022989"/>
    </source>
</evidence>
<feature type="transmembrane region" description="Helical" evidence="5">
    <location>
        <begin position="107"/>
        <end position="129"/>
    </location>
</feature>
<evidence type="ECO:0000256" key="1">
    <source>
        <dbReference type="ARBA" id="ARBA00004141"/>
    </source>
</evidence>
<dbReference type="EMBL" id="JAUJWU010000005">
    <property type="protein sequence ID" value="MDN7246952.1"/>
    <property type="molecule type" value="Genomic_DNA"/>
</dbReference>
<feature type="transmembrane region" description="Helical" evidence="5">
    <location>
        <begin position="38"/>
        <end position="57"/>
    </location>
</feature>
<evidence type="ECO:0000313" key="8">
    <source>
        <dbReference type="Proteomes" id="UP001172142"/>
    </source>
</evidence>
<name>A0ABT8NH40_9BACL</name>